<gene>
    <name evidence="1" type="ORF">BC792_10127</name>
</gene>
<accession>A0A5S5DQY7</accession>
<dbReference type="EMBL" id="VNHX01000001">
    <property type="protein sequence ID" value="TYP98373.1"/>
    <property type="molecule type" value="Genomic_DNA"/>
</dbReference>
<comment type="caution">
    <text evidence="1">The sequence shown here is derived from an EMBL/GenBank/DDBJ whole genome shotgun (WGS) entry which is preliminary data.</text>
</comment>
<sequence length="55" mass="6611">MYLRFFKGYNIKIILLLFLSWIAAYLLVRSTAINQQVLRGPKKFTNCLDWYSYCI</sequence>
<evidence type="ECO:0000313" key="1">
    <source>
        <dbReference type="EMBL" id="TYP98373.1"/>
    </source>
</evidence>
<reference evidence="1 2" key="1">
    <citation type="submission" date="2019-07" db="EMBL/GenBank/DDBJ databases">
        <title>Genomic Encyclopedia of Archaeal and Bacterial Type Strains, Phase II (KMG-II): from individual species to whole genera.</title>
        <authorList>
            <person name="Goeker M."/>
        </authorList>
    </citation>
    <scope>NUCLEOTIDE SEQUENCE [LARGE SCALE GENOMIC DNA]</scope>
    <source>
        <strain evidence="1 2">DSM 18850</strain>
    </source>
</reference>
<proteinExistence type="predicted"/>
<dbReference type="AlphaFoldDB" id="A0A5S5DQY7"/>
<keyword evidence="2" id="KW-1185">Reference proteome</keyword>
<evidence type="ECO:0000313" key="2">
    <source>
        <dbReference type="Proteomes" id="UP000325105"/>
    </source>
</evidence>
<dbReference type="Proteomes" id="UP000325105">
    <property type="component" value="Unassembled WGS sequence"/>
</dbReference>
<organism evidence="1 2">
    <name type="scientific">Sphingobacterium allocomposti</name>
    <dbReference type="NCBI Taxonomy" id="415956"/>
    <lineage>
        <taxon>Bacteria</taxon>
        <taxon>Pseudomonadati</taxon>
        <taxon>Bacteroidota</taxon>
        <taxon>Sphingobacteriia</taxon>
        <taxon>Sphingobacteriales</taxon>
        <taxon>Sphingobacteriaceae</taxon>
        <taxon>Sphingobacterium</taxon>
    </lineage>
</organism>
<name>A0A5S5DQY7_9SPHI</name>
<protein>
    <submittedName>
        <fullName evidence="1">Uncharacterized protein</fullName>
    </submittedName>
</protein>